<dbReference type="RefSeq" id="WP_290316108.1">
    <property type="nucleotide sequence ID" value="NZ_JAUFPN010000074.1"/>
</dbReference>
<accession>A0ABT8A438</accession>
<dbReference type="EMBL" id="JAUFPN010000074">
    <property type="protein sequence ID" value="MDN3564313.1"/>
    <property type="molecule type" value="Genomic_DNA"/>
</dbReference>
<sequence>MSCVIPFPTRSQAAEPSPVRRPSSTRTDVAGLAARLQRIERCSGADEAKVDQLVDAELAVLDALAQAPARDQAEVALKLAALLRRSEAEDDGFLPEGEMALLRSALRDLRRLGRQKVLAQA</sequence>
<name>A0ABT8A438_9PROT</name>
<evidence type="ECO:0000256" key="1">
    <source>
        <dbReference type="SAM" id="MobiDB-lite"/>
    </source>
</evidence>
<keyword evidence="3" id="KW-1185">Reference proteome</keyword>
<evidence type="ECO:0000313" key="2">
    <source>
        <dbReference type="EMBL" id="MDN3564313.1"/>
    </source>
</evidence>
<gene>
    <name evidence="2" type="ORF">QWZ14_08025</name>
</gene>
<dbReference type="Proteomes" id="UP001529369">
    <property type="component" value="Unassembled WGS sequence"/>
</dbReference>
<proteinExistence type="predicted"/>
<comment type="caution">
    <text evidence="2">The sequence shown here is derived from an EMBL/GenBank/DDBJ whole genome shotgun (WGS) entry which is preliminary data.</text>
</comment>
<organism evidence="2 3">
    <name type="scientific">Paeniroseomonas aquatica</name>
    <dbReference type="NCBI Taxonomy" id="373043"/>
    <lineage>
        <taxon>Bacteria</taxon>
        <taxon>Pseudomonadati</taxon>
        <taxon>Pseudomonadota</taxon>
        <taxon>Alphaproteobacteria</taxon>
        <taxon>Acetobacterales</taxon>
        <taxon>Acetobacteraceae</taxon>
        <taxon>Paeniroseomonas</taxon>
    </lineage>
</organism>
<reference evidence="3" key="1">
    <citation type="journal article" date="2019" name="Int. J. Syst. Evol. Microbiol.">
        <title>The Global Catalogue of Microorganisms (GCM) 10K type strain sequencing project: providing services to taxonomists for standard genome sequencing and annotation.</title>
        <authorList>
            <consortium name="The Broad Institute Genomics Platform"/>
            <consortium name="The Broad Institute Genome Sequencing Center for Infectious Disease"/>
            <person name="Wu L."/>
            <person name="Ma J."/>
        </authorList>
    </citation>
    <scope>NUCLEOTIDE SEQUENCE [LARGE SCALE GENOMIC DNA]</scope>
    <source>
        <strain evidence="3">CECT 7131</strain>
    </source>
</reference>
<feature type="region of interest" description="Disordered" evidence="1">
    <location>
        <begin position="1"/>
        <end position="27"/>
    </location>
</feature>
<protein>
    <submittedName>
        <fullName evidence="2">Uncharacterized protein</fullName>
    </submittedName>
</protein>
<evidence type="ECO:0000313" key="3">
    <source>
        <dbReference type="Proteomes" id="UP001529369"/>
    </source>
</evidence>